<organism evidence="1 2">
    <name type="scientific">Mycena citricolor</name>
    <dbReference type="NCBI Taxonomy" id="2018698"/>
    <lineage>
        <taxon>Eukaryota</taxon>
        <taxon>Fungi</taxon>
        <taxon>Dikarya</taxon>
        <taxon>Basidiomycota</taxon>
        <taxon>Agaricomycotina</taxon>
        <taxon>Agaricomycetes</taxon>
        <taxon>Agaricomycetidae</taxon>
        <taxon>Agaricales</taxon>
        <taxon>Marasmiineae</taxon>
        <taxon>Mycenaceae</taxon>
        <taxon>Mycena</taxon>
    </lineage>
</organism>
<sequence length="524" mass="59368">MHRALSIPEIVRQIAGEMDPVNKKERQALARLAATASIFHLEAILVLWFGDDEGKTVTMRRLIVGCLPAEVFRIHPEDQVLAMARPVSASEWTRFHLYASRIRKISFENAESDLHHLIRALHNTSGQPFLLPNLRHLRWTLPDHRSFFAFVLSPLLRSLEYDNSRGEMTADIKSLAKILPRACPLLAHLQILGPVFTDTTAQLLRRLPHLASVTIGGIRSHEALESIGLDERLVQVEIRDVDRASMTNIAVRSPDVRCIFVKARILRLAMDLRTVCRLLRRCSHSRFDHLSFQRPHGYLHVATLEALFLALWEGCIESRKTLSKLEIESGYWLVPTRDTIFSPSLQPLLGFQSIAELVLSTSFIALDIDDNLIERMGQVWPRLQVLDLRGGYNSGIVCRVTHRALLSLATSCAFLTRLAITFTSTGIGSEDVAQIDAQCALQKLDVHLSPFPSDVPISTLAVFFVRLFPLLRKIGSDRVTESFIDQFEIQLDHWRLLEMELITKHSKRLLEPHLDPSPILKSSE</sequence>
<dbReference type="Gene3D" id="3.80.10.10">
    <property type="entry name" value="Ribonuclease Inhibitor"/>
    <property type="match status" value="1"/>
</dbReference>
<comment type="caution">
    <text evidence="1">The sequence shown here is derived from an EMBL/GenBank/DDBJ whole genome shotgun (WGS) entry which is preliminary data.</text>
</comment>
<evidence type="ECO:0000313" key="2">
    <source>
        <dbReference type="Proteomes" id="UP001295794"/>
    </source>
</evidence>
<keyword evidence="2" id="KW-1185">Reference proteome</keyword>
<dbReference type="AlphaFoldDB" id="A0AAD2H500"/>
<evidence type="ECO:0000313" key="1">
    <source>
        <dbReference type="EMBL" id="CAK5269107.1"/>
    </source>
</evidence>
<dbReference type="EMBL" id="CAVNYO010000138">
    <property type="protein sequence ID" value="CAK5269107.1"/>
    <property type="molecule type" value="Genomic_DNA"/>
</dbReference>
<dbReference type="InterPro" id="IPR032675">
    <property type="entry name" value="LRR_dom_sf"/>
</dbReference>
<reference evidence="1" key="1">
    <citation type="submission" date="2023-11" db="EMBL/GenBank/DDBJ databases">
        <authorList>
            <person name="De Vega J J."/>
            <person name="De Vega J J."/>
        </authorList>
    </citation>
    <scope>NUCLEOTIDE SEQUENCE</scope>
</reference>
<proteinExistence type="predicted"/>
<dbReference type="SUPFAM" id="SSF52047">
    <property type="entry name" value="RNI-like"/>
    <property type="match status" value="1"/>
</dbReference>
<accession>A0AAD2H500</accession>
<gene>
    <name evidence="1" type="ORF">MYCIT1_LOCUS12594</name>
</gene>
<protein>
    <submittedName>
        <fullName evidence="1">Uncharacterized protein</fullName>
    </submittedName>
</protein>
<name>A0AAD2H500_9AGAR</name>
<dbReference type="Proteomes" id="UP001295794">
    <property type="component" value="Unassembled WGS sequence"/>
</dbReference>